<gene>
    <name evidence="3" type="primary">LOC136090154</name>
</gene>
<dbReference type="GeneID" id="136090154"/>
<dbReference type="Proteomes" id="UP001652625">
    <property type="component" value="Chromosome 13"/>
</dbReference>
<feature type="region of interest" description="Disordered" evidence="1">
    <location>
        <begin position="119"/>
        <end position="164"/>
    </location>
</feature>
<dbReference type="RefSeq" id="XP_065672341.1">
    <property type="nucleotide sequence ID" value="XM_065816269.1"/>
</dbReference>
<accession>A0ABM4DD71</accession>
<evidence type="ECO:0000256" key="1">
    <source>
        <dbReference type="SAM" id="MobiDB-lite"/>
    </source>
</evidence>
<reference evidence="3" key="1">
    <citation type="submission" date="2025-08" db="UniProtKB">
        <authorList>
            <consortium name="RefSeq"/>
        </authorList>
    </citation>
    <scope>IDENTIFICATION</scope>
</reference>
<name>A0ABM4DD71_HYDVU</name>
<evidence type="ECO:0000313" key="3">
    <source>
        <dbReference type="RefSeq" id="XP_065672341.1"/>
    </source>
</evidence>
<feature type="compositionally biased region" description="Basic and acidic residues" evidence="1">
    <location>
        <begin position="119"/>
        <end position="156"/>
    </location>
</feature>
<keyword evidence="2" id="KW-1185">Reference proteome</keyword>
<dbReference type="PANTHER" id="PTHR33309:SF1">
    <property type="entry name" value="MYB_SANT-LIKE DNA-BINDING DOMAIN-CONTAINING PROTEIN"/>
    <property type="match status" value="1"/>
</dbReference>
<dbReference type="PANTHER" id="PTHR33309">
    <property type="entry name" value="KERATIN, ULTRA HIGH-SULFUR MATRIX PROTEIN-LIKE"/>
    <property type="match status" value="1"/>
</dbReference>
<proteinExistence type="predicted"/>
<protein>
    <submittedName>
        <fullName evidence="3">Uncharacterized protein LOC136090154</fullName>
    </submittedName>
</protein>
<organism evidence="2 3">
    <name type="scientific">Hydra vulgaris</name>
    <name type="common">Hydra</name>
    <name type="synonym">Hydra attenuata</name>
    <dbReference type="NCBI Taxonomy" id="6087"/>
    <lineage>
        <taxon>Eukaryota</taxon>
        <taxon>Metazoa</taxon>
        <taxon>Cnidaria</taxon>
        <taxon>Hydrozoa</taxon>
        <taxon>Hydroidolina</taxon>
        <taxon>Anthoathecata</taxon>
        <taxon>Aplanulata</taxon>
        <taxon>Hydridae</taxon>
        <taxon>Hydra</taxon>
    </lineage>
</organism>
<evidence type="ECO:0000313" key="2">
    <source>
        <dbReference type="Proteomes" id="UP001652625"/>
    </source>
</evidence>
<sequence>MDENSSCSKSAPNSMRWTGDHDVFFLREILLHEPYQFKKGSIERGKSWEKIASVLNSTSQPFFKVKSRAVRDRLNVLIENHKKKTIDEEKASGIDVIESEVDRAVADIIDRFKEADEAHTSQSDAKKLKEVDDHSKAAEMRKRSMETLSETNERNKGKACKRTRNNSSETIIYLREKGERDAVIKKEELELKKQSLQNHCDMLKLFQQQQTMMQEMVQQQSQQQASMVEIIKQLSRK</sequence>